<keyword evidence="1" id="KW-0808">Transferase</keyword>
<evidence type="ECO:0000256" key="1">
    <source>
        <dbReference type="ARBA" id="ARBA00022527"/>
    </source>
</evidence>
<evidence type="ECO:0000313" key="5">
    <source>
        <dbReference type="EMBL" id="KAF9883407.1"/>
    </source>
</evidence>
<dbReference type="InterPro" id="IPR000719">
    <property type="entry name" value="Prot_kinase_dom"/>
</dbReference>
<reference evidence="5" key="2">
    <citation type="submission" date="2020-02" db="EMBL/GenBank/DDBJ databases">
        <authorList>
            <person name="Gilchrist C.L.M."/>
            <person name="Chooi Y.-H."/>
        </authorList>
    </citation>
    <scope>NUCLEOTIDE SEQUENCE</scope>
    <source>
        <strain evidence="5">MST-FP2251</strain>
    </source>
</reference>
<dbReference type="Proteomes" id="UP001194746">
    <property type="component" value="Unassembled WGS sequence"/>
</dbReference>
<keyword evidence="2" id="KW-0547">Nucleotide-binding</keyword>
<dbReference type="InterPro" id="IPR050117">
    <property type="entry name" value="MAPK"/>
</dbReference>
<dbReference type="Gene3D" id="1.10.510.10">
    <property type="entry name" value="Transferase(Phosphotransferase) domain 1"/>
    <property type="match status" value="1"/>
</dbReference>
<sequence>MAPQHQTTPARASLSALKDGSWSRLFRLDVARSLAAQIILAVDYVHAQGFIHGDIHLANILVKIPPSFDHLSPEQLSEEYGAPELEPVVRLDENPLPLPAGVPSHAVTPIWLGAVSDKITPTEASILLYDFGEAFAYPKERKYLSRAPLVNRPPEARFEPDIPLSFSADIWSLACTIWCIIAQRPLFEGFMATADDMTCEHVDALGILPPDWWKTWKARGEKFTDDGAPINHNPYRSWDDRFEDSVQEPRQDRGMQRIDAEEREAIFSMLRPMLSFTPGSRPSTRQLLESEWMVKWALPEFDKIQRHVLI</sequence>
<dbReference type="PROSITE" id="PS50011">
    <property type="entry name" value="PROTEIN_KINASE_DOM"/>
    <property type="match status" value="1"/>
</dbReference>
<evidence type="ECO:0000259" key="4">
    <source>
        <dbReference type="PROSITE" id="PS50011"/>
    </source>
</evidence>
<dbReference type="InterPro" id="IPR011009">
    <property type="entry name" value="Kinase-like_dom_sf"/>
</dbReference>
<accession>A0AAD4GNF9</accession>
<organism evidence="5 6">
    <name type="scientific">Aspergillus nanangensis</name>
    <dbReference type="NCBI Taxonomy" id="2582783"/>
    <lineage>
        <taxon>Eukaryota</taxon>
        <taxon>Fungi</taxon>
        <taxon>Dikarya</taxon>
        <taxon>Ascomycota</taxon>
        <taxon>Pezizomycotina</taxon>
        <taxon>Eurotiomycetes</taxon>
        <taxon>Eurotiomycetidae</taxon>
        <taxon>Eurotiales</taxon>
        <taxon>Aspergillaceae</taxon>
        <taxon>Aspergillus</taxon>
        <taxon>Aspergillus subgen. Circumdati</taxon>
    </lineage>
</organism>
<evidence type="ECO:0000256" key="3">
    <source>
        <dbReference type="ARBA" id="ARBA00022840"/>
    </source>
</evidence>
<dbReference type="SUPFAM" id="SSF56112">
    <property type="entry name" value="Protein kinase-like (PK-like)"/>
    <property type="match status" value="1"/>
</dbReference>
<dbReference type="GO" id="GO:0004674">
    <property type="term" value="F:protein serine/threonine kinase activity"/>
    <property type="evidence" value="ECO:0007669"/>
    <property type="project" value="UniProtKB-KW"/>
</dbReference>
<dbReference type="GO" id="GO:0005524">
    <property type="term" value="F:ATP binding"/>
    <property type="evidence" value="ECO:0007669"/>
    <property type="project" value="UniProtKB-KW"/>
</dbReference>
<dbReference type="AlphaFoldDB" id="A0AAD4GNF9"/>
<comment type="caution">
    <text evidence="5">The sequence shown here is derived from an EMBL/GenBank/DDBJ whole genome shotgun (WGS) entry which is preliminary data.</text>
</comment>
<proteinExistence type="predicted"/>
<keyword evidence="6" id="KW-1185">Reference proteome</keyword>
<keyword evidence="1" id="KW-0723">Serine/threonine-protein kinase</keyword>
<name>A0AAD4GNF9_ASPNN</name>
<keyword evidence="1" id="KW-0418">Kinase</keyword>
<dbReference type="EMBL" id="VCAU01000166">
    <property type="protein sequence ID" value="KAF9883407.1"/>
    <property type="molecule type" value="Genomic_DNA"/>
</dbReference>
<keyword evidence="3" id="KW-0067">ATP-binding</keyword>
<feature type="domain" description="Protein kinase" evidence="4">
    <location>
        <begin position="1"/>
        <end position="293"/>
    </location>
</feature>
<evidence type="ECO:0000256" key="2">
    <source>
        <dbReference type="ARBA" id="ARBA00022741"/>
    </source>
</evidence>
<dbReference type="PANTHER" id="PTHR24055">
    <property type="entry name" value="MITOGEN-ACTIVATED PROTEIN KINASE"/>
    <property type="match status" value="1"/>
</dbReference>
<dbReference type="SMART" id="SM00220">
    <property type="entry name" value="S_TKc"/>
    <property type="match status" value="1"/>
</dbReference>
<reference evidence="5" key="1">
    <citation type="journal article" date="2019" name="Beilstein J. Org. Chem.">
        <title>Nanangenines: drimane sesquiterpenoids as the dominant metabolite cohort of a novel Australian fungus, Aspergillus nanangensis.</title>
        <authorList>
            <person name="Lacey H.J."/>
            <person name="Gilchrist C.L.M."/>
            <person name="Crombie A."/>
            <person name="Kalaitzis J.A."/>
            <person name="Vuong D."/>
            <person name="Rutledge P.J."/>
            <person name="Turner P."/>
            <person name="Pitt J.I."/>
            <person name="Lacey E."/>
            <person name="Chooi Y.H."/>
            <person name="Piggott A.M."/>
        </authorList>
    </citation>
    <scope>NUCLEOTIDE SEQUENCE</scope>
    <source>
        <strain evidence="5">MST-FP2251</strain>
    </source>
</reference>
<protein>
    <recommendedName>
        <fullName evidence="4">Protein kinase domain-containing protein</fullName>
    </recommendedName>
</protein>
<evidence type="ECO:0000313" key="6">
    <source>
        <dbReference type="Proteomes" id="UP001194746"/>
    </source>
</evidence>
<gene>
    <name evidence="5" type="ORF">FE257_003490</name>
</gene>